<dbReference type="Pfam" id="PF13787">
    <property type="entry name" value="HXXEE"/>
    <property type="match status" value="1"/>
</dbReference>
<proteinExistence type="predicted"/>
<comment type="caution">
    <text evidence="2">The sequence shown here is derived from an EMBL/GenBank/DDBJ whole genome shotgun (WGS) entry which is preliminary data.</text>
</comment>
<keyword evidence="1" id="KW-0812">Transmembrane</keyword>
<dbReference type="InterPro" id="IPR025671">
    <property type="entry name" value="HXXEE"/>
</dbReference>
<dbReference type="Proteomes" id="UP000198402">
    <property type="component" value="Unassembled WGS sequence"/>
</dbReference>
<gene>
    <name evidence="2" type="ORF">IWT126_01355</name>
</gene>
<reference evidence="2 3" key="1">
    <citation type="submission" date="2015-11" db="EMBL/GenBank/DDBJ databases">
        <title>Draft genome sequences of new species of the genus Lactobacillus isolated from orchardgrass silage.</title>
        <authorList>
            <person name="Tohno M."/>
            <person name="Tanizawa Y."/>
            <person name="Arita M."/>
        </authorList>
    </citation>
    <scope>NUCLEOTIDE SEQUENCE [LARGE SCALE GENOMIC DNA]</scope>
    <source>
        <strain evidence="2 3">IWT126</strain>
    </source>
</reference>
<organism evidence="2 3">
    <name type="scientific">Secundilactobacillus silagei JCM 19001</name>
    <dbReference type="NCBI Taxonomy" id="1302250"/>
    <lineage>
        <taxon>Bacteria</taxon>
        <taxon>Bacillati</taxon>
        <taxon>Bacillota</taxon>
        <taxon>Bacilli</taxon>
        <taxon>Lactobacillales</taxon>
        <taxon>Lactobacillaceae</taxon>
        <taxon>Secundilactobacillus</taxon>
    </lineage>
</organism>
<keyword evidence="1" id="KW-0472">Membrane</keyword>
<dbReference type="EMBL" id="BCMG01000006">
    <property type="protein sequence ID" value="GAX01329.1"/>
    <property type="molecule type" value="Genomic_DNA"/>
</dbReference>
<evidence type="ECO:0000313" key="2">
    <source>
        <dbReference type="EMBL" id="GAX01329.1"/>
    </source>
</evidence>
<dbReference type="RefSeq" id="WP_054654291.1">
    <property type="nucleotide sequence ID" value="NZ_BBFL01000003.1"/>
</dbReference>
<feature type="transmembrane region" description="Helical" evidence="1">
    <location>
        <begin position="133"/>
        <end position="155"/>
    </location>
</feature>
<dbReference type="OrthoDB" id="2591569at2"/>
<protein>
    <recommendedName>
        <fullName evidence="4">HXXEE domain-containing protein</fullName>
    </recommendedName>
</protein>
<feature type="transmembrane region" description="Helical" evidence="1">
    <location>
        <begin position="92"/>
        <end position="112"/>
    </location>
</feature>
<dbReference type="STRING" id="1302250.GCA_001313225_00964"/>
<keyword evidence="3" id="KW-1185">Reference proteome</keyword>
<evidence type="ECO:0000256" key="1">
    <source>
        <dbReference type="SAM" id="Phobius"/>
    </source>
</evidence>
<accession>A0A1Z5II04</accession>
<sequence length="219" mass="25589">MKFYRNNWYYCGGIIFVALAYLAGFWRDSFSHLQLILTYSYMAMLVHQFEEYGMPGGFPSIFNIICCNESEVPERYPLNANGVMINNVFMAYPFYILAILFPNVIWYGLITIGQGMVQIVNHGFYNNIKLKSWYNPGLASVIVLHWPLGIYYIWYVASHNLATPTDYVIGFVGAFLSTLVLWLGPVRIMRNKKSRYSFPDKEMYGYQANRIKQRLNHMR</sequence>
<feature type="transmembrane region" description="Helical" evidence="1">
    <location>
        <begin position="167"/>
        <end position="186"/>
    </location>
</feature>
<evidence type="ECO:0000313" key="3">
    <source>
        <dbReference type="Proteomes" id="UP000198402"/>
    </source>
</evidence>
<name>A0A1Z5II04_9LACO</name>
<keyword evidence="1" id="KW-1133">Transmembrane helix</keyword>
<feature type="transmembrane region" description="Helical" evidence="1">
    <location>
        <begin position="7"/>
        <end position="26"/>
    </location>
</feature>
<evidence type="ECO:0008006" key="4">
    <source>
        <dbReference type="Google" id="ProtNLM"/>
    </source>
</evidence>
<dbReference type="AlphaFoldDB" id="A0A1Z5II04"/>